<comment type="subcellular location">
    <subcellularLocation>
        <location evidence="1">Cell membrane</location>
        <topology evidence="1">Multi-pass membrane protein</topology>
    </subcellularLocation>
</comment>
<evidence type="ECO:0000256" key="5">
    <source>
        <dbReference type="ARBA" id="ARBA00023136"/>
    </source>
</evidence>
<name>A0A6S6TC65_9BACT</name>
<feature type="transmembrane region" description="Helical" evidence="6">
    <location>
        <begin position="115"/>
        <end position="136"/>
    </location>
</feature>
<dbReference type="PANTHER" id="PTHR30485">
    <property type="entry name" value="NI/FE-HYDROGENASE 1 B-TYPE CYTOCHROME SUBUNIT"/>
    <property type="match status" value="1"/>
</dbReference>
<dbReference type="Pfam" id="PF01292">
    <property type="entry name" value="Ni_hydr_CYTB"/>
    <property type="match status" value="1"/>
</dbReference>
<dbReference type="AlphaFoldDB" id="A0A6S6TC65"/>
<dbReference type="GO" id="GO:0005886">
    <property type="term" value="C:plasma membrane"/>
    <property type="evidence" value="ECO:0007669"/>
    <property type="project" value="UniProtKB-SubCell"/>
</dbReference>
<evidence type="ECO:0000256" key="6">
    <source>
        <dbReference type="SAM" id="Phobius"/>
    </source>
</evidence>
<dbReference type="SUPFAM" id="SSF81342">
    <property type="entry name" value="Transmembrane di-heme cytochromes"/>
    <property type="match status" value="1"/>
</dbReference>
<dbReference type="PANTHER" id="PTHR30485:SF0">
    <property type="entry name" value="NI_FE-HYDROGENASE 1 B-TYPE CYTOCHROME SUBUNIT-RELATED"/>
    <property type="match status" value="1"/>
</dbReference>
<evidence type="ECO:0000256" key="1">
    <source>
        <dbReference type="ARBA" id="ARBA00004651"/>
    </source>
</evidence>
<feature type="transmembrane region" description="Helical" evidence="6">
    <location>
        <begin position="72"/>
        <end position="94"/>
    </location>
</feature>
<sequence length="195" mass="22640">MQKWRLDFRIWHWIHAVVILGLLGTVFLRKTFLSWRTNSELLVQKLAEINIDITVEQGKMLAKAIRSPMWEWHILLGYALTALVIWRIALFFTESGNQNYQNLEKETLHKKMVKYGYLFIYATILFMTISGLTMHFHEVLGLTKELVHDIKDIHELVFNVILVFVPLHIVGVIVADARDEKGIISGMIHDDGEGK</sequence>
<gene>
    <name evidence="8" type="ORF">HELGO_WM7456</name>
</gene>
<keyword evidence="5 6" id="KW-0472">Membrane</keyword>
<reference evidence="8" key="1">
    <citation type="submission" date="2020-01" db="EMBL/GenBank/DDBJ databases">
        <authorList>
            <person name="Meier V. D."/>
            <person name="Meier V D."/>
        </authorList>
    </citation>
    <scope>NUCLEOTIDE SEQUENCE</scope>
    <source>
        <strain evidence="8">HLG_WM_MAG_06</strain>
    </source>
</reference>
<feature type="transmembrane region" description="Helical" evidence="6">
    <location>
        <begin position="156"/>
        <end position="175"/>
    </location>
</feature>
<dbReference type="GO" id="GO:0022904">
    <property type="term" value="P:respiratory electron transport chain"/>
    <property type="evidence" value="ECO:0007669"/>
    <property type="project" value="InterPro"/>
</dbReference>
<dbReference type="InterPro" id="IPR011577">
    <property type="entry name" value="Cyt_b561_bac/Ni-Hgenase"/>
</dbReference>
<keyword evidence="2" id="KW-1003">Cell membrane</keyword>
<dbReference type="Gene3D" id="1.20.950.20">
    <property type="entry name" value="Transmembrane di-heme cytochromes, Chain C"/>
    <property type="match status" value="1"/>
</dbReference>
<evidence type="ECO:0000256" key="4">
    <source>
        <dbReference type="ARBA" id="ARBA00022989"/>
    </source>
</evidence>
<evidence type="ECO:0000256" key="2">
    <source>
        <dbReference type="ARBA" id="ARBA00022475"/>
    </source>
</evidence>
<dbReference type="InterPro" id="IPR051542">
    <property type="entry name" value="Hydrogenase_cytochrome"/>
</dbReference>
<evidence type="ECO:0000256" key="3">
    <source>
        <dbReference type="ARBA" id="ARBA00022692"/>
    </source>
</evidence>
<organism evidence="8">
    <name type="scientific">uncultured Sulfurovum sp</name>
    <dbReference type="NCBI Taxonomy" id="269237"/>
    <lineage>
        <taxon>Bacteria</taxon>
        <taxon>Pseudomonadati</taxon>
        <taxon>Campylobacterota</taxon>
        <taxon>Epsilonproteobacteria</taxon>
        <taxon>Campylobacterales</taxon>
        <taxon>Sulfurovaceae</taxon>
        <taxon>Sulfurovum</taxon>
        <taxon>environmental samples</taxon>
    </lineage>
</organism>
<accession>A0A6S6TC65</accession>
<dbReference type="EMBL" id="CACVAP010000090">
    <property type="protein sequence ID" value="CAA6818432.1"/>
    <property type="molecule type" value="Genomic_DNA"/>
</dbReference>
<keyword evidence="3 6" id="KW-0812">Transmembrane</keyword>
<feature type="domain" description="Cytochrome b561 bacterial/Ni-hydrogenase" evidence="7">
    <location>
        <begin position="4"/>
        <end position="189"/>
    </location>
</feature>
<evidence type="ECO:0000259" key="7">
    <source>
        <dbReference type="Pfam" id="PF01292"/>
    </source>
</evidence>
<keyword evidence="4 6" id="KW-1133">Transmembrane helix</keyword>
<evidence type="ECO:0000313" key="8">
    <source>
        <dbReference type="EMBL" id="CAA6818432.1"/>
    </source>
</evidence>
<dbReference type="InterPro" id="IPR016174">
    <property type="entry name" value="Di-haem_cyt_TM"/>
</dbReference>
<protein>
    <submittedName>
        <fullName evidence="8">Ni,Fe-hydrogenase I cytochrome b subunit</fullName>
    </submittedName>
</protein>
<feature type="transmembrane region" description="Helical" evidence="6">
    <location>
        <begin position="12"/>
        <end position="32"/>
    </location>
</feature>
<proteinExistence type="predicted"/>
<dbReference type="GO" id="GO:0020037">
    <property type="term" value="F:heme binding"/>
    <property type="evidence" value="ECO:0007669"/>
    <property type="project" value="TreeGrafter"/>
</dbReference>
<dbReference type="GO" id="GO:0009055">
    <property type="term" value="F:electron transfer activity"/>
    <property type="evidence" value="ECO:0007669"/>
    <property type="project" value="InterPro"/>
</dbReference>